<name>A0ABN1W1M9_9PSEU</name>
<dbReference type="RefSeq" id="WP_253864790.1">
    <property type="nucleotide sequence ID" value="NZ_BAAALN010000002.1"/>
</dbReference>
<gene>
    <name evidence="1" type="ORF">GCM10009676_06750</name>
</gene>
<sequence>MTTLDLSVPNTEFPTLDLDLDQAPLAPALYLSTFEARDWPAALAVALPDVVYAARTTGRSCAQHEFIDTATFAAVRLVLTYDVHDRQVVAAVAEAGTGGLWDRIVAAATDWNQAGRPPAEVWSPR</sequence>
<reference evidence="1 2" key="1">
    <citation type="journal article" date="2019" name="Int. J. Syst. Evol. Microbiol.">
        <title>The Global Catalogue of Microorganisms (GCM) 10K type strain sequencing project: providing services to taxonomists for standard genome sequencing and annotation.</title>
        <authorList>
            <consortium name="The Broad Institute Genomics Platform"/>
            <consortium name="The Broad Institute Genome Sequencing Center for Infectious Disease"/>
            <person name="Wu L."/>
            <person name="Ma J."/>
        </authorList>
    </citation>
    <scope>NUCLEOTIDE SEQUENCE [LARGE SCALE GENOMIC DNA]</scope>
    <source>
        <strain evidence="1 2">JCM 13023</strain>
    </source>
</reference>
<keyword evidence="2" id="KW-1185">Reference proteome</keyword>
<comment type="caution">
    <text evidence="1">The sequence shown here is derived from an EMBL/GenBank/DDBJ whole genome shotgun (WGS) entry which is preliminary data.</text>
</comment>
<dbReference type="EMBL" id="BAAALN010000002">
    <property type="protein sequence ID" value="GAA1227251.1"/>
    <property type="molecule type" value="Genomic_DNA"/>
</dbReference>
<accession>A0ABN1W1M9</accession>
<dbReference type="Proteomes" id="UP001500653">
    <property type="component" value="Unassembled WGS sequence"/>
</dbReference>
<protein>
    <submittedName>
        <fullName evidence="1">Uncharacterized protein</fullName>
    </submittedName>
</protein>
<organism evidence="1 2">
    <name type="scientific">Prauserella halophila</name>
    <dbReference type="NCBI Taxonomy" id="185641"/>
    <lineage>
        <taxon>Bacteria</taxon>
        <taxon>Bacillati</taxon>
        <taxon>Actinomycetota</taxon>
        <taxon>Actinomycetes</taxon>
        <taxon>Pseudonocardiales</taxon>
        <taxon>Pseudonocardiaceae</taxon>
        <taxon>Prauserella</taxon>
    </lineage>
</organism>
<evidence type="ECO:0000313" key="2">
    <source>
        <dbReference type="Proteomes" id="UP001500653"/>
    </source>
</evidence>
<proteinExistence type="predicted"/>
<evidence type="ECO:0000313" key="1">
    <source>
        <dbReference type="EMBL" id="GAA1227251.1"/>
    </source>
</evidence>